<name>A0A4Y2G6B0_ARAVE</name>
<proteinExistence type="predicted"/>
<evidence type="ECO:0000313" key="2">
    <source>
        <dbReference type="Proteomes" id="UP000499080"/>
    </source>
</evidence>
<reference evidence="1 2" key="1">
    <citation type="journal article" date="2019" name="Sci. Rep.">
        <title>Orb-weaving spider Araneus ventricosus genome elucidates the spidroin gene catalogue.</title>
        <authorList>
            <person name="Kono N."/>
            <person name="Nakamura H."/>
            <person name="Ohtoshi R."/>
            <person name="Moran D.A.P."/>
            <person name="Shinohara A."/>
            <person name="Yoshida Y."/>
            <person name="Fujiwara M."/>
            <person name="Mori M."/>
            <person name="Tomita M."/>
            <person name="Arakawa K."/>
        </authorList>
    </citation>
    <scope>NUCLEOTIDE SEQUENCE [LARGE SCALE GENOMIC DNA]</scope>
</reference>
<keyword evidence="2" id="KW-1185">Reference proteome</keyword>
<dbReference type="AlphaFoldDB" id="A0A4Y2G6B0"/>
<gene>
    <name evidence="1" type="ORF">AVEN_32514_1</name>
</gene>
<sequence>MSDPVSSGYGLSSEMGPKSHTTITLPIWKEGENLLTYTATSHPELAVPPGRVIGVVLKQTKNPTSTTTYEYCLFGGIYRKELMEWLILRILFSQFLN</sequence>
<dbReference type="EMBL" id="BGPR01001253">
    <property type="protein sequence ID" value="GBM49382.1"/>
    <property type="molecule type" value="Genomic_DNA"/>
</dbReference>
<accession>A0A4Y2G6B0</accession>
<organism evidence="1 2">
    <name type="scientific">Araneus ventricosus</name>
    <name type="common">Orbweaver spider</name>
    <name type="synonym">Epeira ventricosa</name>
    <dbReference type="NCBI Taxonomy" id="182803"/>
    <lineage>
        <taxon>Eukaryota</taxon>
        <taxon>Metazoa</taxon>
        <taxon>Ecdysozoa</taxon>
        <taxon>Arthropoda</taxon>
        <taxon>Chelicerata</taxon>
        <taxon>Arachnida</taxon>
        <taxon>Araneae</taxon>
        <taxon>Araneomorphae</taxon>
        <taxon>Entelegynae</taxon>
        <taxon>Araneoidea</taxon>
        <taxon>Araneidae</taxon>
        <taxon>Araneus</taxon>
    </lineage>
</organism>
<dbReference type="Proteomes" id="UP000499080">
    <property type="component" value="Unassembled WGS sequence"/>
</dbReference>
<evidence type="ECO:0000313" key="1">
    <source>
        <dbReference type="EMBL" id="GBM49382.1"/>
    </source>
</evidence>
<comment type="caution">
    <text evidence="1">The sequence shown here is derived from an EMBL/GenBank/DDBJ whole genome shotgun (WGS) entry which is preliminary data.</text>
</comment>
<protein>
    <submittedName>
        <fullName evidence="1">Uncharacterized protein</fullName>
    </submittedName>
</protein>